<reference evidence="19 21" key="2">
    <citation type="journal article" date="2016" name="Genome Announc.">
        <title>Genome Sequence of Nitrosomonas communis Strain Nm2, a Mesophilic Ammonia-Oxidizing Bacterium Isolated from Mediterranean Soil.</title>
        <authorList>
            <person name="Kozlowski J.A."/>
            <person name="Kits K.D."/>
            <person name="Stein L.Y."/>
        </authorList>
    </citation>
    <scope>NUCLEOTIDE SEQUENCE [LARGE SCALE GENOMIC DNA]</scope>
    <source>
        <strain evidence="19 21">Nm2</strain>
    </source>
</reference>
<dbReference type="Proteomes" id="UP000324176">
    <property type="component" value="Unassembled WGS sequence"/>
</dbReference>
<sequence length="316" mass="35092">MAHSSPLVEVVAAVIIRSDDHFLLTSRPEGKPYAGYWEFPGGKMEAGESALQALDRELQEELGIQIKQAYPWMKRIFTYAHATVRLHFYRVVDWSGEPFGRENQLLSWQTVDNLSVTPLLPANFPVLHALALPSIYAITNASELGEEAMLHKLEQALQQGLKFLQIREKTLAGDRLRWLADEIIQRAHAFEAKVVINSDILLSRELGADGVHLTSAQLMSLTSRPDVNWCGASCHNAEELYQAERLGMDFVVLGPVLPTVSHPGLTALGWQKFSALIRDCSLPVYALGGLVQTDLAFALQQGGHGIAMLRDVWTDK</sequence>
<keyword evidence="8" id="KW-0460">Magnesium</keyword>
<dbReference type="InterPro" id="IPR015797">
    <property type="entry name" value="NUDIX_hydrolase-like_dom_sf"/>
</dbReference>
<comment type="catalytic activity">
    <reaction evidence="11">
        <text>8-oxo-GTP + H2O = 8-oxo-GMP + diphosphate + H(+)</text>
        <dbReference type="Rhea" id="RHEA:67616"/>
        <dbReference type="ChEBI" id="CHEBI:15377"/>
        <dbReference type="ChEBI" id="CHEBI:15378"/>
        <dbReference type="ChEBI" id="CHEBI:33019"/>
        <dbReference type="ChEBI" id="CHEBI:143553"/>
        <dbReference type="ChEBI" id="CHEBI:145694"/>
    </reaction>
</comment>
<dbReference type="Pfam" id="PF00293">
    <property type="entry name" value="NUDIX"/>
    <property type="match status" value="1"/>
</dbReference>
<dbReference type="InterPro" id="IPR020084">
    <property type="entry name" value="NUDIX_hydrolase_CS"/>
</dbReference>
<comment type="cofactor">
    <cofactor evidence="1">
        <name>Mg(2+)</name>
        <dbReference type="ChEBI" id="CHEBI:18420"/>
    </cofactor>
</comment>
<evidence type="ECO:0000259" key="18">
    <source>
        <dbReference type="PROSITE" id="PS51462"/>
    </source>
</evidence>
<reference evidence="21" key="1">
    <citation type="submission" date="2015-05" db="EMBL/GenBank/DDBJ databases">
        <title>Draft genome of Nitrosomonas communis strain Nm2.</title>
        <authorList>
            <person name="Kozlowski J.A."/>
            <person name="Kits K.D."/>
            <person name="Stein L.Y."/>
        </authorList>
    </citation>
    <scope>NUCLEOTIDE SEQUENCE [LARGE SCALE GENOMIC DNA]</scope>
    <source>
        <strain evidence="21">Nm2</strain>
    </source>
</reference>
<evidence type="ECO:0000256" key="3">
    <source>
        <dbReference type="ARBA" id="ARBA00022457"/>
    </source>
</evidence>
<evidence type="ECO:0000256" key="6">
    <source>
        <dbReference type="ARBA" id="ARBA00022763"/>
    </source>
</evidence>
<evidence type="ECO:0000256" key="10">
    <source>
        <dbReference type="ARBA" id="ARBA00035861"/>
    </source>
</evidence>
<gene>
    <name evidence="19" type="ORF">AAW31_09135</name>
    <name evidence="20" type="ORF">BCL69_103625</name>
</gene>
<dbReference type="CDD" id="cd03425">
    <property type="entry name" value="NUDIX_MutT_NudA_like"/>
    <property type="match status" value="1"/>
</dbReference>
<accession>A0A0F7KGM3</accession>
<name>A0A0F7KGM3_9PROT</name>
<dbReference type="EMBL" id="VNHT01000036">
    <property type="protein sequence ID" value="TYP85032.1"/>
    <property type="molecule type" value="Genomic_DNA"/>
</dbReference>
<keyword evidence="5" id="KW-0479">Metal-binding</keyword>
<dbReference type="CDD" id="cd00564">
    <property type="entry name" value="TMP_TenI"/>
    <property type="match status" value="1"/>
</dbReference>
<dbReference type="EC" id="3.6.1.55" evidence="12"/>
<keyword evidence="7 17" id="KW-0378">Hydrolase</keyword>
<keyword evidence="3" id="KW-0515">Mutator protein</keyword>
<keyword evidence="9" id="KW-0234">DNA repair</keyword>
<keyword evidence="6" id="KW-0227">DNA damage</keyword>
<dbReference type="GO" id="GO:0006260">
    <property type="term" value="P:DNA replication"/>
    <property type="evidence" value="ECO:0007669"/>
    <property type="project" value="UniProtKB-KW"/>
</dbReference>
<dbReference type="PROSITE" id="PS51462">
    <property type="entry name" value="NUDIX"/>
    <property type="match status" value="1"/>
</dbReference>
<dbReference type="KEGG" id="nco:AAW31_09135"/>
<organism evidence="19 21">
    <name type="scientific">Nitrosomonas communis</name>
    <dbReference type="NCBI Taxonomy" id="44574"/>
    <lineage>
        <taxon>Bacteria</taxon>
        <taxon>Pseudomonadati</taxon>
        <taxon>Pseudomonadota</taxon>
        <taxon>Betaproteobacteria</taxon>
        <taxon>Nitrosomonadales</taxon>
        <taxon>Nitrosomonadaceae</taxon>
        <taxon>Nitrosomonas</taxon>
    </lineage>
</organism>
<dbReference type="GO" id="GO:0009228">
    <property type="term" value="P:thiamine biosynthetic process"/>
    <property type="evidence" value="ECO:0007669"/>
    <property type="project" value="UniProtKB-KW"/>
</dbReference>
<dbReference type="PATRIC" id="fig|44574.3.peg.2230"/>
<dbReference type="GO" id="GO:0044715">
    <property type="term" value="F:8-oxo-dGDP phosphatase activity"/>
    <property type="evidence" value="ECO:0007669"/>
    <property type="project" value="TreeGrafter"/>
</dbReference>
<protein>
    <recommendedName>
        <fullName evidence="13">8-oxo-dGTP diphosphatase</fullName>
        <ecNumber evidence="12">3.6.1.55</ecNumber>
    </recommendedName>
    <alternativeName>
        <fullName evidence="16">7,8-dihydro-8-oxoguanine-triphosphatase</fullName>
    </alternativeName>
    <alternativeName>
        <fullName evidence="15">Mutator protein MutT</fullName>
    </alternativeName>
    <alternativeName>
        <fullName evidence="14">dGTP pyrophosphohydrolase</fullName>
    </alternativeName>
</protein>
<evidence type="ECO:0000256" key="11">
    <source>
        <dbReference type="ARBA" id="ARBA00036904"/>
    </source>
</evidence>
<comment type="catalytic activity">
    <reaction evidence="10">
        <text>8-oxo-dGTP + H2O = 8-oxo-dGMP + diphosphate + H(+)</text>
        <dbReference type="Rhea" id="RHEA:31575"/>
        <dbReference type="ChEBI" id="CHEBI:15377"/>
        <dbReference type="ChEBI" id="CHEBI:15378"/>
        <dbReference type="ChEBI" id="CHEBI:33019"/>
        <dbReference type="ChEBI" id="CHEBI:63224"/>
        <dbReference type="ChEBI" id="CHEBI:77896"/>
        <dbReference type="EC" id="3.6.1.55"/>
    </reaction>
</comment>
<dbReference type="SUPFAM" id="SSF55811">
    <property type="entry name" value="Nudix"/>
    <property type="match status" value="1"/>
</dbReference>
<evidence type="ECO:0000256" key="1">
    <source>
        <dbReference type="ARBA" id="ARBA00001946"/>
    </source>
</evidence>
<evidence type="ECO:0000256" key="7">
    <source>
        <dbReference type="ARBA" id="ARBA00022801"/>
    </source>
</evidence>
<comment type="similarity">
    <text evidence="2 17">Belongs to the Nudix hydrolase family.</text>
</comment>
<dbReference type="OrthoDB" id="9810648at2"/>
<dbReference type="PANTHER" id="PTHR47707">
    <property type="entry name" value="8-OXO-DGTP DIPHOSPHATASE"/>
    <property type="match status" value="1"/>
</dbReference>
<dbReference type="InterPro" id="IPR020476">
    <property type="entry name" value="Nudix_hydrolase"/>
</dbReference>
<dbReference type="EMBL" id="CP011451">
    <property type="protein sequence ID" value="AKH37944.1"/>
    <property type="molecule type" value="Genomic_DNA"/>
</dbReference>
<keyword evidence="21" id="KW-1185">Reference proteome</keyword>
<dbReference type="PRINTS" id="PR00502">
    <property type="entry name" value="NUDIXFAMILY"/>
</dbReference>
<dbReference type="InterPro" id="IPR036206">
    <property type="entry name" value="ThiamineP_synth_sf"/>
</dbReference>
<dbReference type="InterPro" id="IPR013785">
    <property type="entry name" value="Aldolase_TIM"/>
</dbReference>
<evidence type="ECO:0000313" key="19">
    <source>
        <dbReference type="EMBL" id="AKH37944.1"/>
    </source>
</evidence>
<evidence type="ECO:0000313" key="20">
    <source>
        <dbReference type="EMBL" id="TYP85032.1"/>
    </source>
</evidence>
<dbReference type="Pfam" id="PF02581">
    <property type="entry name" value="TMP-TENI"/>
    <property type="match status" value="1"/>
</dbReference>
<dbReference type="InterPro" id="IPR047127">
    <property type="entry name" value="MutT-like"/>
</dbReference>
<dbReference type="NCBIfam" id="NF006530">
    <property type="entry name" value="PRK08999.1"/>
    <property type="match status" value="1"/>
</dbReference>
<dbReference type="GO" id="GO:0008413">
    <property type="term" value="F:8-oxo-7,8-dihydroguanosine triphosphate pyrophosphatase activity"/>
    <property type="evidence" value="ECO:0007669"/>
    <property type="project" value="TreeGrafter"/>
</dbReference>
<dbReference type="Proteomes" id="UP000034156">
    <property type="component" value="Chromosome"/>
</dbReference>
<evidence type="ECO:0000256" key="8">
    <source>
        <dbReference type="ARBA" id="ARBA00022842"/>
    </source>
</evidence>
<evidence type="ECO:0000256" key="5">
    <source>
        <dbReference type="ARBA" id="ARBA00022723"/>
    </source>
</evidence>
<evidence type="ECO:0000313" key="22">
    <source>
        <dbReference type="Proteomes" id="UP000324176"/>
    </source>
</evidence>
<evidence type="ECO:0000256" key="15">
    <source>
        <dbReference type="ARBA" id="ARBA00041979"/>
    </source>
</evidence>
<dbReference type="AlphaFoldDB" id="A0A0F7KGM3"/>
<evidence type="ECO:0000256" key="4">
    <source>
        <dbReference type="ARBA" id="ARBA00022705"/>
    </source>
</evidence>
<dbReference type="InterPro" id="IPR000086">
    <property type="entry name" value="NUDIX_hydrolase_dom"/>
</dbReference>
<proteinExistence type="inferred from homology"/>
<evidence type="ECO:0000256" key="12">
    <source>
        <dbReference type="ARBA" id="ARBA00038905"/>
    </source>
</evidence>
<dbReference type="GO" id="GO:0046872">
    <property type="term" value="F:metal ion binding"/>
    <property type="evidence" value="ECO:0007669"/>
    <property type="project" value="UniProtKB-KW"/>
</dbReference>
<evidence type="ECO:0000256" key="14">
    <source>
        <dbReference type="ARBA" id="ARBA00041592"/>
    </source>
</evidence>
<keyword evidence="4" id="KW-0235">DNA replication</keyword>
<evidence type="ECO:0000256" key="2">
    <source>
        <dbReference type="ARBA" id="ARBA00005582"/>
    </source>
</evidence>
<dbReference type="GO" id="GO:0044716">
    <property type="term" value="F:8-oxo-GDP phosphatase activity"/>
    <property type="evidence" value="ECO:0007669"/>
    <property type="project" value="TreeGrafter"/>
</dbReference>
<evidence type="ECO:0000256" key="9">
    <source>
        <dbReference type="ARBA" id="ARBA00023204"/>
    </source>
</evidence>
<feature type="domain" description="Nudix hydrolase" evidence="18">
    <location>
        <begin position="6"/>
        <end position="134"/>
    </location>
</feature>
<dbReference type="PROSITE" id="PS00893">
    <property type="entry name" value="NUDIX_BOX"/>
    <property type="match status" value="1"/>
</dbReference>
<evidence type="ECO:0000313" key="21">
    <source>
        <dbReference type="Proteomes" id="UP000034156"/>
    </source>
</evidence>
<dbReference type="Gene3D" id="3.20.20.70">
    <property type="entry name" value="Aldolase class I"/>
    <property type="match status" value="1"/>
</dbReference>
<reference evidence="20 22" key="3">
    <citation type="submission" date="2019-07" db="EMBL/GenBank/DDBJ databases">
        <title>Active sludge and wastewater microbial communities from Klosterneuburg, Austria.</title>
        <authorList>
            <person name="Wagner M."/>
        </authorList>
    </citation>
    <scope>NUCLEOTIDE SEQUENCE [LARGE SCALE GENOMIC DNA]</scope>
    <source>
        <strain evidence="20 22">Nm2</strain>
    </source>
</reference>
<dbReference type="InterPro" id="IPR022998">
    <property type="entry name" value="ThiamineP_synth_TenI"/>
</dbReference>
<dbReference type="SUPFAM" id="SSF51391">
    <property type="entry name" value="Thiamin phosphate synthase"/>
    <property type="match status" value="1"/>
</dbReference>
<evidence type="ECO:0000256" key="16">
    <source>
        <dbReference type="ARBA" id="ARBA00042798"/>
    </source>
</evidence>
<dbReference type="RefSeq" id="WP_046850012.1">
    <property type="nucleotide sequence ID" value="NZ_CP011451.1"/>
</dbReference>
<dbReference type="Gene3D" id="3.90.79.10">
    <property type="entry name" value="Nucleoside Triphosphate Pyrophosphohydrolase"/>
    <property type="match status" value="1"/>
</dbReference>
<dbReference type="PANTHER" id="PTHR47707:SF1">
    <property type="entry name" value="NUDIX HYDROLASE FAMILY PROTEIN"/>
    <property type="match status" value="1"/>
</dbReference>
<dbReference type="GO" id="GO:0006281">
    <property type="term" value="P:DNA repair"/>
    <property type="evidence" value="ECO:0007669"/>
    <property type="project" value="UniProtKB-KW"/>
</dbReference>
<evidence type="ECO:0000256" key="17">
    <source>
        <dbReference type="RuleBase" id="RU003476"/>
    </source>
</evidence>
<dbReference type="GO" id="GO:0035539">
    <property type="term" value="F:8-oxo-7,8-dihydrodeoxyguanosine triphosphate pyrophosphatase activity"/>
    <property type="evidence" value="ECO:0007669"/>
    <property type="project" value="UniProtKB-EC"/>
</dbReference>
<evidence type="ECO:0000256" key="13">
    <source>
        <dbReference type="ARBA" id="ARBA00040794"/>
    </source>
</evidence>